<evidence type="ECO:0000313" key="8">
    <source>
        <dbReference type="EMBL" id="SVC49472.1"/>
    </source>
</evidence>
<dbReference type="PANTHER" id="PTHR33516">
    <property type="entry name" value="LEXA REPRESSOR"/>
    <property type="match status" value="1"/>
</dbReference>
<reference evidence="8" key="1">
    <citation type="submission" date="2018-05" db="EMBL/GenBank/DDBJ databases">
        <authorList>
            <person name="Lanie J.A."/>
            <person name="Ng W.-L."/>
            <person name="Kazmierczak K.M."/>
            <person name="Andrzejewski T.M."/>
            <person name="Davidsen T.M."/>
            <person name="Wayne K.J."/>
            <person name="Tettelin H."/>
            <person name="Glass J.I."/>
            <person name="Rusch D."/>
            <person name="Podicherti R."/>
            <person name="Tsui H.-C.T."/>
            <person name="Winkler M.E."/>
        </authorList>
    </citation>
    <scope>NUCLEOTIDE SEQUENCE</scope>
</reference>
<evidence type="ECO:0000256" key="3">
    <source>
        <dbReference type="ARBA" id="ARBA00022801"/>
    </source>
</evidence>
<dbReference type="GO" id="GO:0006281">
    <property type="term" value="P:DNA repair"/>
    <property type="evidence" value="ECO:0007669"/>
    <property type="project" value="UniProtKB-KW"/>
</dbReference>
<comment type="similarity">
    <text evidence="1">Belongs to the peptidase S24 family.</text>
</comment>
<sequence length="128" mass="14085">VKAALYLNSVCAGFPSPANDYLEGEIDLNKYLIKNPLATFIVKAQGNCMLQAGIHSGDLLIVDRSIKPKNNSIVIASIDGDLTVKRIKVSGKNFFLNSDNKDYGNVKINNESDIFIWGIVTKVIHNVY</sequence>
<dbReference type="GO" id="GO:0006355">
    <property type="term" value="P:regulation of DNA-templated transcription"/>
    <property type="evidence" value="ECO:0007669"/>
    <property type="project" value="InterPro"/>
</dbReference>
<evidence type="ECO:0000259" key="7">
    <source>
        <dbReference type="Pfam" id="PF00717"/>
    </source>
</evidence>
<evidence type="ECO:0000256" key="1">
    <source>
        <dbReference type="ARBA" id="ARBA00007484"/>
    </source>
</evidence>
<dbReference type="CDD" id="cd06529">
    <property type="entry name" value="S24_LexA-like"/>
    <property type="match status" value="1"/>
</dbReference>
<keyword evidence="5" id="KW-0234">DNA repair</keyword>
<dbReference type="Pfam" id="PF00717">
    <property type="entry name" value="Peptidase_S24"/>
    <property type="match status" value="1"/>
</dbReference>
<feature type="non-terminal residue" evidence="8">
    <location>
        <position position="1"/>
    </location>
</feature>
<dbReference type="InterPro" id="IPR036286">
    <property type="entry name" value="LexA/Signal_pep-like_sf"/>
</dbReference>
<protein>
    <recommendedName>
        <fullName evidence="7">Peptidase S24/S26A/S26B/S26C domain-containing protein</fullName>
    </recommendedName>
</protein>
<dbReference type="Gene3D" id="2.10.109.10">
    <property type="entry name" value="Umud Fragment, subunit A"/>
    <property type="match status" value="1"/>
</dbReference>
<name>A0A382MPV0_9ZZZZ</name>
<keyword evidence="4" id="KW-0068">Autocatalytic cleavage</keyword>
<accession>A0A382MPV0</accession>
<evidence type="ECO:0000256" key="5">
    <source>
        <dbReference type="ARBA" id="ARBA00023204"/>
    </source>
</evidence>
<dbReference type="EMBL" id="UINC01094324">
    <property type="protein sequence ID" value="SVC49472.1"/>
    <property type="molecule type" value="Genomic_DNA"/>
</dbReference>
<organism evidence="8">
    <name type="scientific">marine metagenome</name>
    <dbReference type="NCBI Taxonomy" id="408172"/>
    <lineage>
        <taxon>unclassified sequences</taxon>
        <taxon>metagenomes</taxon>
        <taxon>ecological metagenomes</taxon>
    </lineage>
</organism>
<dbReference type="InterPro" id="IPR015927">
    <property type="entry name" value="Peptidase_S24_S26A/B/C"/>
</dbReference>
<proteinExistence type="inferred from homology"/>
<dbReference type="GO" id="GO:0009432">
    <property type="term" value="P:SOS response"/>
    <property type="evidence" value="ECO:0007669"/>
    <property type="project" value="UniProtKB-KW"/>
</dbReference>
<dbReference type="GO" id="GO:0016787">
    <property type="term" value="F:hydrolase activity"/>
    <property type="evidence" value="ECO:0007669"/>
    <property type="project" value="UniProtKB-KW"/>
</dbReference>
<dbReference type="InterPro" id="IPR039418">
    <property type="entry name" value="LexA-like"/>
</dbReference>
<dbReference type="PANTHER" id="PTHR33516:SF2">
    <property type="entry name" value="LEXA REPRESSOR-RELATED"/>
    <property type="match status" value="1"/>
</dbReference>
<keyword evidence="3" id="KW-0378">Hydrolase</keyword>
<evidence type="ECO:0000256" key="4">
    <source>
        <dbReference type="ARBA" id="ARBA00022813"/>
    </source>
</evidence>
<dbReference type="AlphaFoldDB" id="A0A382MPV0"/>
<evidence type="ECO:0000256" key="2">
    <source>
        <dbReference type="ARBA" id="ARBA00022763"/>
    </source>
</evidence>
<keyword evidence="6" id="KW-0742">SOS response</keyword>
<dbReference type="InterPro" id="IPR006197">
    <property type="entry name" value="Peptidase_S24_LexA"/>
</dbReference>
<feature type="domain" description="Peptidase S24/S26A/S26B/S26C" evidence="7">
    <location>
        <begin position="6"/>
        <end position="120"/>
    </location>
</feature>
<evidence type="ECO:0000256" key="6">
    <source>
        <dbReference type="ARBA" id="ARBA00023236"/>
    </source>
</evidence>
<gene>
    <name evidence="8" type="ORF">METZ01_LOCUS302326</name>
</gene>
<dbReference type="NCBIfam" id="NF007621">
    <property type="entry name" value="PRK10276.1"/>
    <property type="match status" value="1"/>
</dbReference>
<keyword evidence="2" id="KW-0227">DNA damage</keyword>
<dbReference type="InterPro" id="IPR050077">
    <property type="entry name" value="LexA_repressor"/>
</dbReference>
<dbReference type="SUPFAM" id="SSF51306">
    <property type="entry name" value="LexA/Signal peptidase"/>
    <property type="match status" value="1"/>
</dbReference>
<dbReference type="PRINTS" id="PR00726">
    <property type="entry name" value="LEXASERPTASE"/>
</dbReference>
<dbReference type="GO" id="GO:0003677">
    <property type="term" value="F:DNA binding"/>
    <property type="evidence" value="ECO:0007669"/>
    <property type="project" value="InterPro"/>
</dbReference>